<evidence type="ECO:0000313" key="2">
    <source>
        <dbReference type="Proteomes" id="UP001497600"/>
    </source>
</evidence>
<proteinExistence type="predicted"/>
<reference evidence="1 2" key="1">
    <citation type="submission" date="2024-01" db="EMBL/GenBank/DDBJ databases">
        <authorList>
            <consortium name="Genoscope - CEA"/>
            <person name="William W."/>
        </authorList>
    </citation>
    <scope>NUCLEOTIDE SEQUENCE [LARGE SCALE GENOMIC DNA]</scope>
    <source>
        <strain evidence="1 2">29B2s-10</strain>
    </source>
</reference>
<evidence type="ECO:0000313" key="1">
    <source>
        <dbReference type="EMBL" id="CAK7892660.1"/>
    </source>
</evidence>
<organism evidence="1 2">
    <name type="scientific">[Candida] anglica</name>
    <dbReference type="NCBI Taxonomy" id="148631"/>
    <lineage>
        <taxon>Eukaryota</taxon>
        <taxon>Fungi</taxon>
        <taxon>Dikarya</taxon>
        <taxon>Ascomycota</taxon>
        <taxon>Saccharomycotina</taxon>
        <taxon>Pichiomycetes</taxon>
        <taxon>Debaryomycetaceae</taxon>
        <taxon>Kurtzmaniella</taxon>
    </lineage>
</organism>
<sequence>MSIRKKPPMPTAQEATLEDEVYSYIQQSPLTSEFRLQNPNLHHMDDEVINHGSLADDEREEMNIENSIHAQRISISPSPQPVPPPLPRRSNTTLRQFSTNSLKSQLKRLSLNGQSGSRLSLSSMRPRSTISQYAYSSPEDDNYTTISTTRSSSIGEDIYSMEQENEEGKLQRTPYWKYHVLKFGRNLYLTTNPDLKHVYCRNGPGFYVEVISNQESDGVSLLFREIQGVEHPPFMVISKFGDEFTIDGVGEAISQPLYQRNQEPTELSLVNYEFKYQGNTWNIGSIPRTRVSKMRKLRGREDEVKYIGKRNIYFYRKPGNRNSIQQDPPGGILGLFRPYEEKMKKKLLRTARNIHGSKGLHNSNNNNSQFQLQEQATMQKDAEYDLAIGTNVRKFFNTGDGLYGGPNPTDDTPNDNKLGWITVYENEMLQGMAENNPLFALVVGLTLAVGMDHS</sequence>
<accession>A0ABP0E9Z6</accession>
<gene>
    <name evidence="1" type="ORF">CAAN4_A03884</name>
</gene>
<dbReference type="Proteomes" id="UP001497600">
    <property type="component" value="Chromosome A"/>
</dbReference>
<name>A0ABP0E9Z6_9ASCO</name>
<protein>
    <submittedName>
        <fullName evidence="1">Uncharacterized protein</fullName>
    </submittedName>
</protein>
<dbReference type="EMBL" id="OZ004253">
    <property type="protein sequence ID" value="CAK7892660.1"/>
    <property type="molecule type" value="Genomic_DNA"/>
</dbReference>
<keyword evidence="2" id="KW-1185">Reference proteome</keyword>